<proteinExistence type="predicted"/>
<sequence>MKNFSTPVFRLLTTLPETNPWWCRLSTTFCFCLGLSAATSAQNQLWDKYLNSGYNGKTIVLPTTDGGYIVGGSSSSGISKDKSQASRGGSDYWIIKLDADRNKVWDKTLGGTGTEQLTALQLTQDGGYILGGFSDSNKGGDKTQVSKGKSDYWVVKITGTGAKVWDQTLGGIEEDRLGALQQTQDGGFILGGSSISDKSGDKTQENWGGLNPDGVPYNDYWVVKLNASGATVWDKTLGGTSTDNFSDLQQTQDGGYILGGTSYSGISGDKTEVSRDLRGADIKGDYWVIKLESDGTKAWDKTIGGTYGDRLFVVRQTKDGGYILGGTSNSYTSGDKTESFLGEYDGWDNGDYWVVKLDATGKKIWDKTHGGSENEDLNSLEQTQDGGYILAGETNASGEILKLTPNGDKVWNTGPDLNGNDYEKRLTSIVQTSDGGYLAGGEDTFEGGVYILKLAQNKAQTITFTPIPTKLYGVTPFTVSAKASSGLPVTYEVLSGSVELKGTTLTPTGVGTVTIIAYQAGNETYAPTQAKYTFNLVYPSQVTTNKVIGGSAEDKLAVMQKTKDGGYILGGSSKSGVSGDKTQASKGELDFWIVKLKADGRIEWNKTLGGSKSDQLKALQQTQDGGYILGGTSSSSISGDKSQAGKGQADYWVIKLNADGSKAWDKTWGGTSQDSLSALQQTKDGGYILGGYSYSNKSADKAVDSKGAADFWVVKLSATGAKEWDKTFGGSGLDILTSLQQTKDNGYILGGASASNISGDKTQVSRGGLDYWIVKLQADGSKEWDRTAGGDQKDYLTVVRQTADNNYILAGSSNSSDIGGDKSQPSKGKTDYWIVKVDSYGIDWNSTYGGNEDDYLTSIQELDNQKFLLGGYSASGVSGDKTEPNRGNAAESGTLTADYWVVKVEKREGISGTYKVWDKTIGGNGQEELIAALPTSNGNYVLGGSSNSGVSGDKTQASKGFRDYWIVDLNLNEMPTVPYWNMRYGGYLPDNFTTLIKTADGGYLSGGYTTSRNSGDVEYAEGVAKQNYWIIKTDRNGKKEWDKLYGGLNDDYLNQVIQTQDGGYLLAGSSFSGNSINKGQASRGGRDYWIVKIGAQGTRQWDKRFGGTGNDELKKVIQLTTGEYVLAGYSNSPASGDKSQGSQGGNDYWLIKLTKTGIKLWDKRYGGNQNDELESITLTATNGFILGGTSASGIGGDKTQASQGSQDFWLVRVDADGNKIWDKRYGGTGNEVLTTVGWNREYSPQTNVDGDYYLAGYSTSGISGDKKQASQGGKDFWFLQIKSNGILYREKSYGGSGDEELRSVLQTEEGDYLLAGSSNSGVSGDKSQVSKGNSDYWLVRINATGAKQYDQAYGGSDKEELRAMVLAEDGGIVLGGRSDSPISGDRSQPSQGRTDYWLIKIVSEKSGMVVSRVANEPELAIEQSSNVQLLVYPNPFQEKVTISFTLPETQPATVRVLDSQGCEITTLFQKEAQAKQAYQVEWQAGKQAAGMYLLQLQTPTGQITKKILRSR</sequence>
<dbReference type="NCBIfam" id="TIGR04183">
    <property type="entry name" value="Por_Secre_tail"/>
    <property type="match status" value="1"/>
</dbReference>
<dbReference type="Proteomes" id="UP000253919">
    <property type="component" value="Unassembled WGS sequence"/>
</dbReference>
<organism evidence="2 3">
    <name type="scientific">Adhaeribacter pallidiroseus</name>
    <dbReference type="NCBI Taxonomy" id="2072847"/>
    <lineage>
        <taxon>Bacteria</taxon>
        <taxon>Pseudomonadati</taxon>
        <taxon>Bacteroidota</taxon>
        <taxon>Cytophagia</taxon>
        <taxon>Cytophagales</taxon>
        <taxon>Hymenobacteraceae</taxon>
        <taxon>Adhaeribacter</taxon>
    </lineage>
</organism>
<evidence type="ECO:0000313" key="2">
    <source>
        <dbReference type="EMBL" id="RDC64872.1"/>
    </source>
</evidence>
<dbReference type="PANTHER" id="PTHR42754:SF1">
    <property type="entry name" value="LIPOPROTEIN"/>
    <property type="match status" value="1"/>
</dbReference>
<name>A0A369QKF6_9BACT</name>
<dbReference type="Pfam" id="PF18962">
    <property type="entry name" value="Por_Secre_tail"/>
    <property type="match status" value="1"/>
</dbReference>
<accession>A0A369QKF6</accession>
<dbReference type="EMBL" id="QASA01000001">
    <property type="protein sequence ID" value="RDC64872.1"/>
    <property type="molecule type" value="Genomic_DNA"/>
</dbReference>
<gene>
    <name evidence="2" type="ORF">AHMF7616_03494</name>
</gene>
<comment type="caution">
    <text evidence="2">The sequence shown here is derived from an EMBL/GenBank/DDBJ whole genome shotgun (WGS) entry which is preliminary data.</text>
</comment>
<dbReference type="PANTHER" id="PTHR42754">
    <property type="entry name" value="ENDOGLUCANASE"/>
    <property type="match status" value="1"/>
</dbReference>
<protein>
    <recommendedName>
        <fullName evidence="1">Secretion system C-terminal sorting domain-containing protein</fullName>
    </recommendedName>
</protein>
<evidence type="ECO:0000313" key="3">
    <source>
        <dbReference type="Proteomes" id="UP000253919"/>
    </source>
</evidence>
<feature type="domain" description="Secretion system C-terminal sorting" evidence="1">
    <location>
        <begin position="1431"/>
        <end position="1507"/>
    </location>
</feature>
<evidence type="ECO:0000259" key="1">
    <source>
        <dbReference type="Pfam" id="PF18962"/>
    </source>
</evidence>
<dbReference type="InterPro" id="IPR026444">
    <property type="entry name" value="Secre_tail"/>
</dbReference>
<dbReference type="RefSeq" id="WP_115373963.1">
    <property type="nucleotide sequence ID" value="NZ_QASA01000001.1"/>
</dbReference>
<dbReference type="OrthoDB" id="9811934at2"/>
<reference evidence="2 3" key="1">
    <citation type="submission" date="2018-04" db="EMBL/GenBank/DDBJ databases">
        <title>Adhaeribacter sp. HMF7616 genome sequencing and assembly.</title>
        <authorList>
            <person name="Kang H."/>
            <person name="Kang J."/>
            <person name="Cha I."/>
            <person name="Kim H."/>
            <person name="Joh K."/>
        </authorList>
    </citation>
    <scope>NUCLEOTIDE SEQUENCE [LARGE SCALE GENOMIC DNA]</scope>
    <source>
        <strain evidence="2 3">HMF7616</strain>
    </source>
</reference>
<keyword evidence="3" id="KW-1185">Reference proteome</keyword>